<accession>A0A3M7TMF3</accession>
<dbReference type="InterPro" id="IPR003593">
    <property type="entry name" value="AAA+_ATPase"/>
</dbReference>
<dbReference type="GO" id="GO:0016887">
    <property type="term" value="F:ATP hydrolysis activity"/>
    <property type="evidence" value="ECO:0007669"/>
    <property type="project" value="InterPro"/>
</dbReference>
<sequence>MILNIFENGNILKEKTSFKIPDFVVLTGENGSGKTQLLDFIKDFAGGYQSKESKIIFPITDNWGKNLSTMVHSSPGFGNLNNFNLNGNQLMETIKHQWDVLSPIARSYILIKENKFNNNDEEVNALNSILGQFIFNVTKNSQINIVPTTVHQLNQLKDLSTKANKSIDKLTYIDFLIFYEIQPDIFSSAIDLLFHQFYLKQKYYPELILGITPPWVVFNTISEDIKFKYKVEYDTPTQDEKLSIIKLTYDKKEIKDLTFNTLSSGEKTIMALIFILYHSTNNGKYPEIFLFDEPDSHLHPSFTELFISTITNLVKSENIKIIMTTHSPSTIAFSPEEAIYRMDRSLGYPVKENRRNAIQNLSNGLVALTIEDGSLDIEYIVKSTDKNIILFTEGITDKIILKTAWEKLYSSVEMPFIIQECFCASFLATLFGRGHEKPDGIFEINSNKTMIALFDFDEAGYNAWDNNTKNSNYEIIERDPEKCLTKSNGEKAYKMLLPVPNIPDIQKQVIRDKCQTFKNKSLLTIEHLLFNVPGFKEKHFIEESEAGGARLFKFKGNNKRDFSKKLDNLEQKYFNEFIPLFDKIKEISGIS</sequence>
<dbReference type="Gene3D" id="3.40.50.300">
    <property type="entry name" value="P-loop containing nucleotide triphosphate hydrolases"/>
    <property type="match status" value="1"/>
</dbReference>
<dbReference type="InterPro" id="IPR027417">
    <property type="entry name" value="P-loop_NTPase"/>
</dbReference>
<dbReference type="RefSeq" id="WP_122637399.1">
    <property type="nucleotide sequence ID" value="NZ_QWIU01000002.1"/>
</dbReference>
<reference evidence="2 3" key="1">
    <citation type="submission" date="2018-08" db="EMBL/GenBank/DDBJ databases">
        <title>Chryseobacterium nematophagum: a novel matrix digesting pathogen of nematodes.</title>
        <authorList>
            <person name="Page A."/>
            <person name="Roberts M."/>
            <person name="Felix M.-A."/>
            <person name="Weir W."/>
        </authorList>
    </citation>
    <scope>NUCLEOTIDE SEQUENCE [LARGE SCALE GENOMIC DNA]</scope>
    <source>
        <strain evidence="2 3">JUb129</strain>
    </source>
</reference>
<dbReference type="AlphaFoldDB" id="A0A3M7TMF3"/>
<evidence type="ECO:0000313" key="2">
    <source>
        <dbReference type="EMBL" id="RNA63440.1"/>
    </source>
</evidence>
<dbReference type="GO" id="GO:0006302">
    <property type="term" value="P:double-strand break repair"/>
    <property type="evidence" value="ECO:0007669"/>
    <property type="project" value="TreeGrafter"/>
</dbReference>
<keyword evidence="2" id="KW-0547">Nucleotide-binding</keyword>
<dbReference type="GO" id="GO:0000731">
    <property type="term" value="P:DNA synthesis involved in DNA repair"/>
    <property type="evidence" value="ECO:0007669"/>
    <property type="project" value="TreeGrafter"/>
</dbReference>
<dbReference type="Proteomes" id="UP000278775">
    <property type="component" value="Unassembled WGS sequence"/>
</dbReference>
<organism evidence="2 3">
    <name type="scientific">Chryseobacterium nematophagum</name>
    <dbReference type="NCBI Taxonomy" id="2305228"/>
    <lineage>
        <taxon>Bacteria</taxon>
        <taxon>Pseudomonadati</taxon>
        <taxon>Bacteroidota</taxon>
        <taxon>Flavobacteriia</taxon>
        <taxon>Flavobacteriales</taxon>
        <taxon>Weeksellaceae</taxon>
        <taxon>Chryseobacterium group</taxon>
        <taxon>Chryseobacterium</taxon>
    </lineage>
</organism>
<dbReference type="SMART" id="SM00382">
    <property type="entry name" value="AAA"/>
    <property type="match status" value="1"/>
</dbReference>
<dbReference type="Pfam" id="PF13304">
    <property type="entry name" value="AAA_21"/>
    <property type="match status" value="1"/>
</dbReference>
<dbReference type="InterPro" id="IPR003959">
    <property type="entry name" value="ATPase_AAA_core"/>
</dbReference>
<gene>
    <name evidence="2" type="ORF">D1631_16695</name>
</gene>
<keyword evidence="2" id="KW-0067">ATP-binding</keyword>
<evidence type="ECO:0000313" key="3">
    <source>
        <dbReference type="Proteomes" id="UP000278775"/>
    </source>
</evidence>
<dbReference type="CDD" id="cd00267">
    <property type="entry name" value="ABC_ATPase"/>
    <property type="match status" value="1"/>
</dbReference>
<comment type="caution">
    <text evidence="2">The sequence shown here is derived from an EMBL/GenBank/DDBJ whole genome shotgun (WGS) entry which is preliminary data.</text>
</comment>
<dbReference type="GO" id="GO:0005524">
    <property type="term" value="F:ATP binding"/>
    <property type="evidence" value="ECO:0007669"/>
    <property type="project" value="UniProtKB-KW"/>
</dbReference>
<dbReference type="EMBL" id="QWIU01000002">
    <property type="protein sequence ID" value="RNA63440.1"/>
    <property type="molecule type" value="Genomic_DNA"/>
</dbReference>
<feature type="domain" description="AAA+ ATPase" evidence="1">
    <location>
        <begin position="20"/>
        <end position="352"/>
    </location>
</feature>
<evidence type="ECO:0000259" key="1">
    <source>
        <dbReference type="SMART" id="SM00382"/>
    </source>
</evidence>
<dbReference type="PANTHER" id="PTHR32182">
    <property type="entry name" value="DNA REPLICATION AND REPAIR PROTEIN RECF"/>
    <property type="match status" value="1"/>
</dbReference>
<dbReference type="OrthoDB" id="9815944at2"/>
<dbReference type="PANTHER" id="PTHR32182:SF23">
    <property type="entry name" value="ATP BINDING PROTEIN"/>
    <property type="match status" value="1"/>
</dbReference>
<name>A0A3M7TMF3_9FLAO</name>
<proteinExistence type="predicted"/>
<dbReference type="SUPFAM" id="SSF52540">
    <property type="entry name" value="P-loop containing nucleoside triphosphate hydrolases"/>
    <property type="match status" value="1"/>
</dbReference>
<protein>
    <submittedName>
        <fullName evidence="2">ATP-binding protein</fullName>
    </submittedName>
</protein>